<feature type="region of interest" description="Disordered" evidence="1">
    <location>
        <begin position="1"/>
        <end position="36"/>
    </location>
</feature>
<evidence type="ECO:0000313" key="2">
    <source>
        <dbReference type="EMBL" id="KAK2595598.1"/>
    </source>
</evidence>
<dbReference type="AlphaFoldDB" id="A0AAJ0CM54"/>
<organism evidence="2 3">
    <name type="scientific">Conoideocrella luteorostrata</name>
    <dbReference type="NCBI Taxonomy" id="1105319"/>
    <lineage>
        <taxon>Eukaryota</taxon>
        <taxon>Fungi</taxon>
        <taxon>Dikarya</taxon>
        <taxon>Ascomycota</taxon>
        <taxon>Pezizomycotina</taxon>
        <taxon>Sordariomycetes</taxon>
        <taxon>Hypocreomycetidae</taxon>
        <taxon>Hypocreales</taxon>
        <taxon>Clavicipitaceae</taxon>
        <taxon>Conoideocrella</taxon>
    </lineage>
</organism>
<protein>
    <submittedName>
        <fullName evidence="2">Uncharacterized protein</fullName>
    </submittedName>
</protein>
<name>A0AAJ0CM54_9HYPO</name>
<feature type="compositionally biased region" description="Polar residues" evidence="1">
    <location>
        <begin position="1"/>
        <end position="11"/>
    </location>
</feature>
<dbReference type="Proteomes" id="UP001251528">
    <property type="component" value="Unassembled WGS sequence"/>
</dbReference>
<feature type="compositionally biased region" description="Gly residues" evidence="1">
    <location>
        <begin position="91"/>
        <end position="104"/>
    </location>
</feature>
<gene>
    <name evidence="2" type="ORF">QQS21_006710</name>
</gene>
<evidence type="ECO:0000256" key="1">
    <source>
        <dbReference type="SAM" id="MobiDB-lite"/>
    </source>
</evidence>
<feature type="non-terminal residue" evidence="2">
    <location>
        <position position="253"/>
    </location>
</feature>
<feature type="region of interest" description="Disordered" evidence="1">
    <location>
        <begin position="70"/>
        <end position="214"/>
    </location>
</feature>
<evidence type="ECO:0000313" key="3">
    <source>
        <dbReference type="Proteomes" id="UP001251528"/>
    </source>
</evidence>
<sequence>MNITNLPSLSLSDPAVRNHHAPISTPPPAQDHLDDLADGFVDTNLSDEASIEDQDEAQAALQPAISAAASHLTSAQTPAAEKAAALERVPSGGGGGGGSGGSGGSYFANIIPEGDEEGDGDEDESDLRRDALLASLEEIPLQSPRRDGTAEPTFPKGSQAQVQDQLPLPSPWTTGPKSFVVSKDSPHSRQTKGLLGSAFDPTRRRSRSAGQEALRKLQKAFPSLAGHTSLLPSLPTSFLSSLTGDHRNNSNAT</sequence>
<feature type="region of interest" description="Disordered" evidence="1">
    <location>
        <begin position="232"/>
        <end position="253"/>
    </location>
</feature>
<feature type="compositionally biased region" description="Basic and acidic residues" evidence="1">
    <location>
        <begin position="244"/>
        <end position="253"/>
    </location>
</feature>
<reference evidence="2" key="1">
    <citation type="submission" date="2023-06" db="EMBL/GenBank/DDBJ databases">
        <title>Conoideocrella luteorostrata (Hypocreales: Clavicipitaceae), a potential biocontrol fungus for elongate hemlock scale in United States Christmas tree production areas.</title>
        <authorList>
            <person name="Barrett H."/>
            <person name="Lovett B."/>
            <person name="Macias A.M."/>
            <person name="Stajich J.E."/>
            <person name="Kasson M.T."/>
        </authorList>
    </citation>
    <scope>NUCLEOTIDE SEQUENCE</scope>
    <source>
        <strain evidence="2">ARSEF 14590</strain>
    </source>
</reference>
<feature type="compositionally biased region" description="Acidic residues" evidence="1">
    <location>
        <begin position="113"/>
        <end position="125"/>
    </location>
</feature>
<dbReference type="EMBL" id="JASWJB010000127">
    <property type="protein sequence ID" value="KAK2595598.1"/>
    <property type="molecule type" value="Genomic_DNA"/>
</dbReference>
<comment type="caution">
    <text evidence="2">The sequence shown here is derived from an EMBL/GenBank/DDBJ whole genome shotgun (WGS) entry which is preliminary data.</text>
</comment>
<keyword evidence="3" id="KW-1185">Reference proteome</keyword>
<feature type="compositionally biased region" description="Low complexity" evidence="1">
    <location>
        <begin position="232"/>
        <end position="243"/>
    </location>
</feature>
<accession>A0AAJ0CM54</accession>
<proteinExistence type="predicted"/>